<dbReference type="EMBL" id="CAEZYK010000008">
    <property type="protein sequence ID" value="CAB4715783.1"/>
    <property type="molecule type" value="Genomic_DNA"/>
</dbReference>
<organism evidence="3">
    <name type="scientific">freshwater metagenome</name>
    <dbReference type="NCBI Taxonomy" id="449393"/>
    <lineage>
        <taxon>unclassified sequences</taxon>
        <taxon>metagenomes</taxon>
        <taxon>ecological metagenomes</taxon>
    </lineage>
</organism>
<dbReference type="EMBL" id="CAFBOF010000001">
    <property type="protein sequence ID" value="CAB4968104.1"/>
    <property type="molecule type" value="Genomic_DNA"/>
</dbReference>
<dbReference type="AlphaFoldDB" id="A0A6J7FJ12"/>
<dbReference type="SUPFAM" id="SSF54427">
    <property type="entry name" value="NTF2-like"/>
    <property type="match status" value="1"/>
</dbReference>
<protein>
    <submittedName>
        <fullName evidence="3">Unannotated protein</fullName>
    </submittedName>
</protein>
<evidence type="ECO:0000313" key="4">
    <source>
        <dbReference type="EMBL" id="CAB4968104.1"/>
    </source>
</evidence>
<name>A0A6J7FJ12_9ZZZZ</name>
<feature type="domain" description="SnoaL-like" evidence="1">
    <location>
        <begin position="25"/>
        <end position="93"/>
    </location>
</feature>
<dbReference type="InterPro" id="IPR032710">
    <property type="entry name" value="NTF2-like_dom_sf"/>
</dbReference>
<evidence type="ECO:0000313" key="3">
    <source>
        <dbReference type="EMBL" id="CAB4893425.1"/>
    </source>
</evidence>
<gene>
    <name evidence="2" type="ORF">UFOPK2683_00264</name>
    <name evidence="3" type="ORF">UFOPK3605_00047</name>
    <name evidence="4" type="ORF">UFOPK3897_00051</name>
    <name evidence="5" type="ORF">UFOPK4121_00108</name>
</gene>
<evidence type="ECO:0000313" key="2">
    <source>
        <dbReference type="EMBL" id="CAB4715783.1"/>
    </source>
</evidence>
<evidence type="ECO:0000259" key="1">
    <source>
        <dbReference type="Pfam" id="PF12680"/>
    </source>
</evidence>
<reference evidence="3" key="1">
    <citation type="submission" date="2020-05" db="EMBL/GenBank/DDBJ databases">
        <authorList>
            <person name="Chiriac C."/>
            <person name="Salcher M."/>
            <person name="Ghai R."/>
            <person name="Kavagutti S V."/>
        </authorList>
    </citation>
    <scope>NUCLEOTIDE SEQUENCE</scope>
</reference>
<dbReference type="InterPro" id="IPR037401">
    <property type="entry name" value="SnoaL-like"/>
</dbReference>
<dbReference type="Gene3D" id="3.10.450.50">
    <property type="match status" value="1"/>
</dbReference>
<dbReference type="Pfam" id="PF12680">
    <property type="entry name" value="SnoaL_2"/>
    <property type="match status" value="1"/>
</dbReference>
<evidence type="ECO:0000313" key="5">
    <source>
        <dbReference type="EMBL" id="CAB5012058.1"/>
    </source>
</evidence>
<sequence length="155" mass="17895">MGKYSRAEIEEAFAKFQATAAEAGVTGDWRAWSECFTEDVEYYEHHYGRMHGRAQVLDWINTTMAESINKDMSSFPIAWTMIDEDKGWIMCQVDNVMDDPGDGSDHREYNWTLLHYAGNGQFSYEEDMYNPTEFGLMIKGWIKARRAASPPRQSP</sequence>
<dbReference type="EMBL" id="CAFBPQ010000001">
    <property type="protein sequence ID" value="CAB5012058.1"/>
    <property type="molecule type" value="Genomic_DNA"/>
</dbReference>
<dbReference type="EMBL" id="CAFBMM010000001">
    <property type="protein sequence ID" value="CAB4893425.1"/>
    <property type="molecule type" value="Genomic_DNA"/>
</dbReference>
<accession>A0A6J7FJ12</accession>
<proteinExistence type="predicted"/>